<dbReference type="EMBL" id="JACRTF010000001">
    <property type="protein sequence ID" value="MBC8594719.1"/>
    <property type="molecule type" value="Genomic_DNA"/>
</dbReference>
<keyword evidence="2" id="KW-1185">Reference proteome</keyword>
<organism evidence="1 2">
    <name type="scientific">Jilunia laotingensis</name>
    <dbReference type="NCBI Taxonomy" id="2763675"/>
    <lineage>
        <taxon>Bacteria</taxon>
        <taxon>Pseudomonadati</taxon>
        <taxon>Bacteroidota</taxon>
        <taxon>Bacteroidia</taxon>
        <taxon>Bacteroidales</taxon>
        <taxon>Bacteroidaceae</taxon>
        <taxon>Jilunia</taxon>
    </lineage>
</organism>
<evidence type="ECO:0000313" key="2">
    <source>
        <dbReference type="Proteomes" id="UP000651085"/>
    </source>
</evidence>
<comment type="caution">
    <text evidence="1">The sequence shown here is derived from an EMBL/GenBank/DDBJ whole genome shotgun (WGS) entry which is preliminary data.</text>
</comment>
<dbReference type="RefSeq" id="WP_262435809.1">
    <property type="nucleotide sequence ID" value="NZ_JACRTF010000001.1"/>
</dbReference>
<protein>
    <submittedName>
        <fullName evidence="1">Glycosyltransferase</fullName>
    </submittedName>
</protein>
<reference evidence="1" key="1">
    <citation type="submission" date="2020-08" db="EMBL/GenBank/DDBJ databases">
        <title>Genome public.</title>
        <authorList>
            <person name="Liu C."/>
            <person name="Sun Q."/>
        </authorList>
    </citation>
    <scope>NUCLEOTIDE SEQUENCE</scope>
    <source>
        <strain evidence="1">N12</strain>
    </source>
</reference>
<accession>A0A926IQU8</accession>
<name>A0A926IQU8_9BACT</name>
<gene>
    <name evidence="1" type="ORF">H8744_16035</name>
</gene>
<evidence type="ECO:0000313" key="1">
    <source>
        <dbReference type="EMBL" id="MBC8594719.1"/>
    </source>
</evidence>
<dbReference type="SUPFAM" id="SSF53756">
    <property type="entry name" value="UDP-Glycosyltransferase/glycogen phosphorylase"/>
    <property type="match status" value="1"/>
</dbReference>
<dbReference type="Proteomes" id="UP000651085">
    <property type="component" value="Unassembled WGS sequence"/>
</dbReference>
<sequence length="379" mass="43591">MKLHVVSFQVPYPPAYGGLIDVYYKLKALKEAGCDIVLHTYKYRTEEAPQLNEVAGKVYYYERFTGVSSLFSFIPYIVYSRRNRLLLQRLNEDDSPILFEGLYTCYFLDHKSLRSRLKLVRTHNVEHDYYKHLGDSAVSFFKRCYYRLEACKLRSYEKQLRHADAILAITPFDQEYFSKCYAPVPAEWIPCFYNNILPDTSTGTDSYVLYHGNLSVDENVHAALYILNDLLPSLDRNIRVIIAGKSPAPALVKRIADFSNVQLIADPSEEEMQRLIVRARINLLLTFQDTGIKLKLIHSLFKGHGFCLVNTPMLTDSALAPLCLVADGRTALVEQIERLYVMEPSAEEVEKRIRHLQMIYDNHANACKLLSLCKSPKKP</sequence>
<proteinExistence type="predicted"/>
<dbReference type="AlphaFoldDB" id="A0A926IQU8"/>
<dbReference type="Gene3D" id="3.40.50.2000">
    <property type="entry name" value="Glycogen Phosphorylase B"/>
    <property type="match status" value="1"/>
</dbReference>